<reference evidence="1 2" key="1">
    <citation type="submission" date="2024-04" db="EMBL/GenBank/DDBJ databases">
        <authorList>
            <person name="Rising A."/>
            <person name="Reimegard J."/>
            <person name="Sonavane S."/>
            <person name="Akerstrom W."/>
            <person name="Nylinder S."/>
            <person name="Hedman E."/>
            <person name="Kallberg Y."/>
        </authorList>
    </citation>
    <scope>NUCLEOTIDE SEQUENCE [LARGE SCALE GENOMIC DNA]</scope>
</reference>
<evidence type="ECO:0000313" key="1">
    <source>
        <dbReference type="EMBL" id="CAL1299072.1"/>
    </source>
</evidence>
<name>A0AAV2BT72_9ARAC</name>
<keyword evidence="2" id="KW-1185">Reference proteome</keyword>
<organism evidence="1 2">
    <name type="scientific">Larinioides sclopetarius</name>
    <dbReference type="NCBI Taxonomy" id="280406"/>
    <lineage>
        <taxon>Eukaryota</taxon>
        <taxon>Metazoa</taxon>
        <taxon>Ecdysozoa</taxon>
        <taxon>Arthropoda</taxon>
        <taxon>Chelicerata</taxon>
        <taxon>Arachnida</taxon>
        <taxon>Araneae</taxon>
        <taxon>Araneomorphae</taxon>
        <taxon>Entelegynae</taxon>
        <taxon>Araneoidea</taxon>
        <taxon>Araneidae</taxon>
        <taxon>Larinioides</taxon>
    </lineage>
</organism>
<sequence length="45" mass="5235">MPDWDLGYRRGLALIQMQLGIFNPSAHQLTDQGNFLLLKDFQMLQ</sequence>
<dbReference type="Proteomes" id="UP001497382">
    <property type="component" value="Unassembled WGS sequence"/>
</dbReference>
<dbReference type="EMBL" id="CAXIEN010000484">
    <property type="protein sequence ID" value="CAL1299072.1"/>
    <property type="molecule type" value="Genomic_DNA"/>
</dbReference>
<accession>A0AAV2BT72</accession>
<comment type="caution">
    <text evidence="1">The sequence shown here is derived from an EMBL/GenBank/DDBJ whole genome shotgun (WGS) entry which is preliminary data.</text>
</comment>
<gene>
    <name evidence="1" type="ORF">LARSCL_LOCUS21133</name>
</gene>
<proteinExistence type="predicted"/>
<protein>
    <submittedName>
        <fullName evidence="1">Uncharacterized protein</fullName>
    </submittedName>
</protein>
<dbReference type="AlphaFoldDB" id="A0AAV2BT72"/>
<evidence type="ECO:0000313" key="2">
    <source>
        <dbReference type="Proteomes" id="UP001497382"/>
    </source>
</evidence>